<protein>
    <submittedName>
        <fullName evidence="3">Secreted protein</fullName>
    </submittedName>
</protein>
<proteinExistence type="predicted"/>
<organism evidence="3">
    <name type="scientific">Echinostoma caproni</name>
    <dbReference type="NCBI Taxonomy" id="27848"/>
    <lineage>
        <taxon>Eukaryota</taxon>
        <taxon>Metazoa</taxon>
        <taxon>Spiralia</taxon>
        <taxon>Lophotrochozoa</taxon>
        <taxon>Platyhelminthes</taxon>
        <taxon>Trematoda</taxon>
        <taxon>Digenea</taxon>
        <taxon>Plagiorchiida</taxon>
        <taxon>Echinostomata</taxon>
        <taxon>Echinostomatoidea</taxon>
        <taxon>Echinostomatidae</taxon>
        <taxon>Echinostoma</taxon>
    </lineage>
</organism>
<reference evidence="3" key="1">
    <citation type="submission" date="2016-06" db="UniProtKB">
        <authorList>
            <consortium name="WormBaseParasite"/>
        </authorList>
    </citation>
    <scope>IDENTIFICATION</scope>
</reference>
<accession>A0A183AK34</accession>
<name>A0A183AK34_9TREM</name>
<dbReference type="WBParaSite" id="ECPE_0000733501-mRNA-1">
    <property type="protein sequence ID" value="ECPE_0000733501-mRNA-1"/>
    <property type="gene ID" value="ECPE_0000733501"/>
</dbReference>
<evidence type="ECO:0000313" key="3">
    <source>
        <dbReference type="WBParaSite" id="ECPE_0000733501-mRNA-1"/>
    </source>
</evidence>
<reference evidence="1 2" key="2">
    <citation type="submission" date="2018-11" db="EMBL/GenBank/DDBJ databases">
        <authorList>
            <consortium name="Pathogen Informatics"/>
        </authorList>
    </citation>
    <scope>NUCLEOTIDE SEQUENCE [LARGE SCALE GENOMIC DNA]</scope>
    <source>
        <strain evidence="1 2">Egypt</strain>
    </source>
</reference>
<dbReference type="Proteomes" id="UP000272942">
    <property type="component" value="Unassembled WGS sequence"/>
</dbReference>
<dbReference type="AlphaFoldDB" id="A0A183AK34"/>
<dbReference type="EMBL" id="UZAN01044435">
    <property type="protein sequence ID" value="VDP80769.1"/>
    <property type="molecule type" value="Genomic_DNA"/>
</dbReference>
<evidence type="ECO:0000313" key="2">
    <source>
        <dbReference type="Proteomes" id="UP000272942"/>
    </source>
</evidence>
<gene>
    <name evidence="1" type="ORF">ECPE_LOCUS7319</name>
</gene>
<keyword evidence="2" id="KW-1185">Reference proteome</keyword>
<sequence>MQHYAVLICIQVHIGKRMFRRQCDRVKWNSWTSPNRARTVGVEKQVSIASGLASVLLTQSNYLIPPV</sequence>
<evidence type="ECO:0000313" key="1">
    <source>
        <dbReference type="EMBL" id="VDP80769.1"/>
    </source>
</evidence>